<feature type="domain" description="F-box" evidence="2">
    <location>
        <begin position="19"/>
        <end position="65"/>
    </location>
</feature>
<evidence type="ECO:0000259" key="2">
    <source>
        <dbReference type="PROSITE" id="PS50181"/>
    </source>
</evidence>
<comment type="caution">
    <text evidence="3">The sequence shown here is derived from an EMBL/GenBank/DDBJ whole genome shotgun (WGS) entry which is preliminary data.</text>
</comment>
<evidence type="ECO:0000256" key="1">
    <source>
        <dbReference type="SAM" id="MobiDB-lite"/>
    </source>
</evidence>
<reference evidence="3" key="1">
    <citation type="submission" date="2021-12" db="EMBL/GenBank/DDBJ databases">
        <title>Convergent genome expansion in fungi linked to evolution of root-endophyte symbiosis.</title>
        <authorList>
            <consortium name="DOE Joint Genome Institute"/>
            <person name="Ke Y.-H."/>
            <person name="Bonito G."/>
            <person name="Liao H.-L."/>
            <person name="Looney B."/>
            <person name="Rojas-Flechas A."/>
            <person name="Nash J."/>
            <person name="Hameed K."/>
            <person name="Schadt C."/>
            <person name="Martin F."/>
            <person name="Crous P.W."/>
            <person name="Miettinen O."/>
            <person name="Magnuson J.K."/>
            <person name="Labbe J."/>
            <person name="Jacobson D."/>
            <person name="Doktycz M.J."/>
            <person name="Veneault-Fourrey C."/>
            <person name="Kuo A."/>
            <person name="Mondo S."/>
            <person name="Calhoun S."/>
            <person name="Riley R."/>
            <person name="Ohm R."/>
            <person name="LaButti K."/>
            <person name="Andreopoulos B."/>
            <person name="Pangilinan J."/>
            <person name="Nolan M."/>
            <person name="Tritt A."/>
            <person name="Clum A."/>
            <person name="Lipzen A."/>
            <person name="Daum C."/>
            <person name="Barry K."/>
            <person name="Grigoriev I.V."/>
            <person name="Vilgalys R."/>
        </authorList>
    </citation>
    <scope>NUCLEOTIDE SEQUENCE</scope>
    <source>
        <strain evidence="3">PMI_201</strain>
    </source>
</reference>
<dbReference type="Proteomes" id="UP001201262">
    <property type="component" value="Unassembled WGS sequence"/>
</dbReference>
<dbReference type="GeneID" id="70240567"/>
<dbReference type="InterPro" id="IPR001810">
    <property type="entry name" value="F-box_dom"/>
</dbReference>
<evidence type="ECO:0000313" key="3">
    <source>
        <dbReference type="EMBL" id="KAH8704826.1"/>
    </source>
</evidence>
<organism evidence="3 4">
    <name type="scientific">Talaromyces proteolyticus</name>
    <dbReference type="NCBI Taxonomy" id="1131652"/>
    <lineage>
        <taxon>Eukaryota</taxon>
        <taxon>Fungi</taxon>
        <taxon>Dikarya</taxon>
        <taxon>Ascomycota</taxon>
        <taxon>Pezizomycotina</taxon>
        <taxon>Eurotiomycetes</taxon>
        <taxon>Eurotiomycetidae</taxon>
        <taxon>Eurotiales</taxon>
        <taxon>Trichocomaceae</taxon>
        <taxon>Talaromyces</taxon>
        <taxon>Talaromyces sect. Bacilispori</taxon>
    </lineage>
</organism>
<sequence>MPLQLDSPPERAESSAKSRLNLLDLPLDILKEVLKEITLTNDLTSLALTCTALHALAIPAMYSRFDIVWPEPGPSSEHPIGVDALSYGLATLVMGDHVFRELPPTSSSNRYCCQHCGCNQPEHQTSYQIPSITTRWGNIRFGNYYAQWTKKFSVGNGPPEWVQEYAITKETGKMLGTLVALAVARMVNLESFIWDMPTGVMRDVFLALASLGSRANHECRLEQVWIRWHDNSANNNIHALIQETNTSTILDIWQSLMKGHINVEYPTFSILPPLKSLTVLNLDEPAYLEEMATLIDRSRHKLTELRIGMAARCSSQDWVYPAGLRPTLVNSTPQRVTPGWPKHGGVLSILLEDFEFSENLPPINPENGTAENKAENDVSAALTVVGSPDANDDVTAATQMLDGLDVEDRNEPDSAGTAQETSESAGNTNQSTSEPQRLQKKTTTSASLNKSNKIMLEILELEHVVLSTTVLMKAIDWTRLNTLTLLHCDEHESLWRALRRVYAPTTDSLSLNSKESVKNYPFKLKKLHTDRISPYLMLFLKETIAPNTLEDLFFQEDSSYESIVPIQAIYKHILRRQRASLKRVLIDRSRRSEILSSNNGHWRQWMLPRDALSFVTSGRMPQLRELGIGMDRRDWHMFLQRLPNLPNLRALHFPNMFDPTLKKDKQRELALQILDIVALRPEIQLCYIGIETKCFQILEINAKDKRSDNEPYPDHQWSAESEADSEAEDQVHDHDSDNESDGDDDNSSVSSPDEDDGYSDEDQENGVGSVNPNIVFKLREILYYDDKVSIFKARHCSL</sequence>
<feature type="region of interest" description="Disordered" evidence="1">
    <location>
        <begin position="705"/>
        <end position="770"/>
    </location>
</feature>
<dbReference type="EMBL" id="JAJTJA010000001">
    <property type="protein sequence ID" value="KAH8704826.1"/>
    <property type="molecule type" value="Genomic_DNA"/>
</dbReference>
<feature type="region of interest" description="Disordered" evidence="1">
    <location>
        <begin position="405"/>
        <end position="446"/>
    </location>
</feature>
<dbReference type="PROSITE" id="PS50181">
    <property type="entry name" value="FBOX"/>
    <property type="match status" value="1"/>
</dbReference>
<feature type="compositionally biased region" description="Polar residues" evidence="1">
    <location>
        <begin position="416"/>
        <end position="446"/>
    </location>
</feature>
<dbReference type="RefSeq" id="XP_046077447.1">
    <property type="nucleotide sequence ID" value="XM_046210280.1"/>
</dbReference>
<keyword evidence="4" id="KW-1185">Reference proteome</keyword>
<dbReference type="AlphaFoldDB" id="A0AAD4L1D8"/>
<evidence type="ECO:0000313" key="4">
    <source>
        <dbReference type="Proteomes" id="UP001201262"/>
    </source>
</evidence>
<name>A0AAD4L1D8_9EURO</name>
<proteinExistence type="predicted"/>
<feature type="compositionally biased region" description="Acidic residues" evidence="1">
    <location>
        <begin position="738"/>
        <end position="764"/>
    </location>
</feature>
<protein>
    <recommendedName>
        <fullName evidence="2">F-box domain-containing protein</fullName>
    </recommendedName>
</protein>
<accession>A0AAD4L1D8</accession>
<gene>
    <name evidence="3" type="ORF">BGW36DRAFT_284970</name>
</gene>